<dbReference type="InterPro" id="IPR016215">
    <property type="entry name" value="NTA_MOA"/>
</dbReference>
<evidence type="ECO:0000256" key="2">
    <source>
        <dbReference type="ARBA" id="ARBA00022643"/>
    </source>
</evidence>
<name>A0A095YCD1_9MICC</name>
<dbReference type="InterPro" id="IPR051260">
    <property type="entry name" value="Diverse_substr_monoxygenases"/>
</dbReference>
<dbReference type="Proteomes" id="UP000053528">
    <property type="component" value="Unassembled WGS sequence"/>
</dbReference>
<feature type="binding site" evidence="6">
    <location>
        <position position="166"/>
    </location>
    <ligand>
        <name>FMN</name>
        <dbReference type="ChEBI" id="CHEBI:58210"/>
    </ligand>
</feature>
<dbReference type="Gene3D" id="3.20.20.30">
    <property type="entry name" value="Luciferase-like domain"/>
    <property type="match status" value="1"/>
</dbReference>
<evidence type="ECO:0000256" key="7">
    <source>
        <dbReference type="SAM" id="MobiDB-lite"/>
    </source>
</evidence>
<keyword evidence="1 6" id="KW-0285">Flavoprotein</keyword>
<comment type="caution">
    <text evidence="9">The sequence shown here is derived from an EMBL/GenBank/DDBJ whole genome shotgun (WGS) entry which is preliminary data.</text>
</comment>
<dbReference type="SUPFAM" id="SSF51679">
    <property type="entry name" value="Bacterial luciferase-like"/>
    <property type="match status" value="1"/>
</dbReference>
<reference evidence="9 10" key="1">
    <citation type="submission" date="2014-07" db="EMBL/GenBank/DDBJ databases">
        <authorList>
            <person name="McCorrison J."/>
            <person name="Sanka R."/>
            <person name="Torralba M."/>
            <person name="Gillis M."/>
            <person name="Haft D.H."/>
            <person name="Methe B."/>
            <person name="Sutton G."/>
            <person name="Nelson K.E."/>
        </authorList>
    </citation>
    <scope>NUCLEOTIDE SEQUENCE [LARGE SCALE GENOMIC DNA]</scope>
    <source>
        <strain evidence="9 10">DNF00011</strain>
    </source>
</reference>
<evidence type="ECO:0000313" key="10">
    <source>
        <dbReference type="Proteomes" id="UP000053528"/>
    </source>
</evidence>
<dbReference type="InterPro" id="IPR036661">
    <property type="entry name" value="Luciferase-like_sf"/>
</dbReference>
<dbReference type="PANTHER" id="PTHR30011">
    <property type="entry name" value="ALKANESULFONATE MONOOXYGENASE-RELATED"/>
    <property type="match status" value="1"/>
</dbReference>
<feature type="binding site" evidence="6">
    <location>
        <position position="238"/>
    </location>
    <ligand>
        <name>FMN</name>
        <dbReference type="ChEBI" id="CHEBI:58210"/>
    </ligand>
</feature>
<dbReference type="EMBL" id="JRNH01000022">
    <property type="protein sequence ID" value="KGF20110.1"/>
    <property type="molecule type" value="Genomic_DNA"/>
</dbReference>
<evidence type="ECO:0000256" key="6">
    <source>
        <dbReference type="PIRSR" id="PIRSR000337-1"/>
    </source>
</evidence>
<organism evidence="9 10">
    <name type="scientific">Pseudoglutamicibacter albus DNF00011</name>
    <dbReference type="NCBI Taxonomy" id="1401063"/>
    <lineage>
        <taxon>Bacteria</taxon>
        <taxon>Bacillati</taxon>
        <taxon>Actinomycetota</taxon>
        <taxon>Actinomycetes</taxon>
        <taxon>Micrococcales</taxon>
        <taxon>Micrococcaceae</taxon>
        <taxon>Pseudoglutamicibacter</taxon>
    </lineage>
</organism>
<gene>
    <name evidence="9" type="ORF">HMPREF2128_07570</name>
</gene>
<sequence>MRERVNMSSEKPILLNAFAMNTIGHQSPGLWKHPEDTSRDYNKLSHWVELARILEEGRFSALFLADVMGVYDAYANSPETALRSGAQIPLADPAVIVAGMAAATKNLGFGVTAGTAYEHPVGLARRMATLDHITGGRVGWNVVTGYLESAAKNFGQTSQMEHDERYDHADEYLEVVYKLLEGSWEDDAVVADRESGLFVDPAKVHPIEHEGTWFNVPGIAITEPSRQRTPVIFQAGASSRGMAFAGKHAEAVFVSQATKEGLAKTVKKIREATVAAGRNADDVKIFAMITPVVGKTNEEAWEKFREYQSYADEQGALALLAGWTGIDLSEYPLDAVIGEDVESNAIQSAVNMFQAASGDSDKPWNVGQLARYIGVGGFGPVAVGTGREVAEQFHEWVRDTGVDGFNVAYAVKPGTFRDVVDYVIPELEALGVYPSAEEAADATVAWDADRPVEDQTGSSLRHALFGRGDRLPENHPGAAVRR</sequence>
<dbReference type="GO" id="GO:0004497">
    <property type="term" value="F:monooxygenase activity"/>
    <property type="evidence" value="ECO:0007669"/>
    <property type="project" value="UniProtKB-KW"/>
</dbReference>
<keyword evidence="3" id="KW-0560">Oxidoreductase</keyword>
<feature type="domain" description="Luciferase-like" evidence="8">
    <location>
        <begin position="36"/>
        <end position="403"/>
    </location>
</feature>
<feature type="binding site" evidence="6">
    <location>
        <position position="112"/>
    </location>
    <ligand>
        <name>FMN</name>
        <dbReference type="ChEBI" id="CHEBI:58210"/>
    </ligand>
</feature>
<proteinExistence type="inferred from homology"/>
<protein>
    <submittedName>
        <fullName evidence="9">5,10-methylene tetrahydromethanopterin reductase</fullName>
    </submittedName>
</protein>
<evidence type="ECO:0000313" key="9">
    <source>
        <dbReference type="EMBL" id="KGF20110.1"/>
    </source>
</evidence>
<keyword evidence="2 6" id="KW-0288">FMN</keyword>
<dbReference type="NCBIfam" id="TIGR03860">
    <property type="entry name" value="FMN_nitrolo"/>
    <property type="match status" value="1"/>
</dbReference>
<accession>A0A095YCD1</accession>
<feature type="binding site" evidence="6">
    <location>
        <position position="66"/>
    </location>
    <ligand>
        <name>FMN</name>
        <dbReference type="ChEBI" id="CHEBI:58210"/>
    </ligand>
</feature>
<evidence type="ECO:0000256" key="5">
    <source>
        <dbReference type="ARBA" id="ARBA00033748"/>
    </source>
</evidence>
<evidence type="ECO:0000256" key="1">
    <source>
        <dbReference type="ARBA" id="ARBA00022630"/>
    </source>
</evidence>
<feature type="binding site" evidence="6">
    <location>
        <position position="162"/>
    </location>
    <ligand>
        <name>FMN</name>
        <dbReference type="ChEBI" id="CHEBI:58210"/>
    </ligand>
</feature>
<feature type="region of interest" description="Disordered" evidence="7">
    <location>
        <begin position="457"/>
        <end position="482"/>
    </location>
</feature>
<evidence type="ECO:0000256" key="4">
    <source>
        <dbReference type="ARBA" id="ARBA00023033"/>
    </source>
</evidence>
<dbReference type="InterPro" id="IPR011251">
    <property type="entry name" value="Luciferase-like_dom"/>
</dbReference>
<keyword evidence="4" id="KW-0503">Monooxygenase</keyword>
<dbReference type="GO" id="GO:0016705">
    <property type="term" value="F:oxidoreductase activity, acting on paired donors, with incorporation or reduction of molecular oxygen"/>
    <property type="evidence" value="ECO:0007669"/>
    <property type="project" value="InterPro"/>
</dbReference>
<comment type="similarity">
    <text evidence="5">Belongs to the NtaA/SnaA/DszA monooxygenase family.</text>
</comment>
<dbReference type="PIRSF" id="PIRSF000337">
    <property type="entry name" value="NTA_MOA"/>
    <property type="match status" value="1"/>
</dbReference>
<evidence type="ECO:0000259" key="8">
    <source>
        <dbReference type="Pfam" id="PF00296"/>
    </source>
</evidence>
<dbReference type="AlphaFoldDB" id="A0A095YCD1"/>
<dbReference type="Pfam" id="PF00296">
    <property type="entry name" value="Bac_luciferase"/>
    <property type="match status" value="1"/>
</dbReference>
<evidence type="ECO:0000256" key="3">
    <source>
        <dbReference type="ARBA" id="ARBA00023002"/>
    </source>
</evidence>
<dbReference type="PANTHER" id="PTHR30011:SF16">
    <property type="entry name" value="C2H2 FINGER DOMAIN TRANSCRIPTION FACTOR (EUROFUNG)-RELATED"/>
    <property type="match status" value="1"/>
</dbReference>